<dbReference type="InterPro" id="IPR037165">
    <property type="entry name" value="AldOxase/xan_DH_Mopterin-bd_sf"/>
</dbReference>
<name>A0A6C2D1J8_9RHOO</name>
<keyword evidence="5" id="KW-0479">Metal-binding</keyword>
<gene>
    <name evidence="13" type="primary">xdhB</name>
    <name evidence="13" type="ORF">ETQ85_09245</name>
</gene>
<evidence type="ECO:0000256" key="3">
    <source>
        <dbReference type="ARBA" id="ARBA00006849"/>
    </source>
</evidence>
<dbReference type="EC" id="1.17.1.4" evidence="13"/>
<keyword evidence="6 13" id="KW-0560">Oxidoreductase</keyword>
<keyword evidence="7" id="KW-0408">Iron</keyword>
<dbReference type="SUPFAM" id="SSF56003">
    <property type="entry name" value="Molybdenum cofactor-binding domain"/>
    <property type="match status" value="1"/>
</dbReference>
<dbReference type="PANTHER" id="PTHR45444">
    <property type="entry name" value="XANTHINE DEHYDROGENASE"/>
    <property type="match status" value="1"/>
</dbReference>
<dbReference type="InterPro" id="IPR036856">
    <property type="entry name" value="Ald_Oxase/Xan_DH_a/b_sf"/>
</dbReference>
<evidence type="ECO:0000256" key="11">
    <source>
        <dbReference type="SAM" id="MobiDB-lite"/>
    </source>
</evidence>
<dbReference type="InterPro" id="IPR014309">
    <property type="entry name" value="Xanthine_DH_Mopterin-bd_su"/>
</dbReference>
<dbReference type="InterPro" id="IPR016208">
    <property type="entry name" value="Ald_Oxase/xanthine_DH-like"/>
</dbReference>
<sequence length="780" mass="83269">MSTSRVENPAGGVSGKAIRHESAPLHVTGRAHYADDIPLPAGALHVAIGQSEVAHGRLRELDLSLVRAAPGVVAVLTAADVPGENNYGAVLKDDPIFAFDAVQHVGQPLFAVVATSMDAARRALRLARVDIDVLPAILDIREALARESFVLPTVRLERGDAEVALGAAPFCLEGSFSLGGQEHFYLEANVAVALPQDDGSLVIHSSTQNPTEVQHVVAHALGVPAHEVGIQCRRLGGAFGGKESQPALFAAIAAIAARRLGRAVKLRLDRDADMTMTGKRHDFEADYRVGFDAGGRILALDVMLASRCGYSADLSGPVNDRAMFHLDNCYFLDNVRIVSHRCKTHTVSNTAFRGFGGPQGMMVIEVVIDAIARRLGCDPLAVRQRNFYGIGTRDVTHYQMRVEDNIIADLVSRLALSSDYQARRAAIARSNAASSLVKRGIALTPVKFGISFTATHFNQAGALVHVYADGSVLLNHGGLEMGQGLHTKVAQVVADEFGLPLSAIRISATDTAKVPNTAATAASSGTDLNGKAAQAAARIIRGRMQDFLAGKYAADRAAVRFTQGEVHIGETHLPFAEAARQSWFARVSLSSTGFYATPKIHYDPKSMMGRPFYYFAYGAAVSEVAIDTLTGEHRLLRVDILHDAGRSLNPAIDIGQVEGGFLQGVGWLTCEELWWDREGRLKTHAPSTYKIPAVSDWPEVAHVKLLERADNREDTIFRAKAVGEPPLMLAMSVFHALREAVSAAAGDGEAGARAAARLMAPATPEAVLRALGALDGAGLS</sequence>
<protein>
    <submittedName>
        <fullName evidence="13">Xanthine dehydrogenase molybdopterin binding subunit</fullName>
        <ecNumber evidence="13">1.17.1.4</ecNumber>
    </submittedName>
</protein>
<dbReference type="Pfam" id="PF20256">
    <property type="entry name" value="MoCoBD_2"/>
    <property type="match status" value="1"/>
</dbReference>
<evidence type="ECO:0000259" key="12">
    <source>
        <dbReference type="SMART" id="SM01008"/>
    </source>
</evidence>
<comment type="cofactor">
    <cofactor evidence="10">
        <name>Mo-molybdopterin cytosine dinucleotide</name>
        <dbReference type="ChEBI" id="CHEBI:71308"/>
    </cofactor>
</comment>
<dbReference type="GO" id="GO:0005506">
    <property type="term" value="F:iron ion binding"/>
    <property type="evidence" value="ECO:0007669"/>
    <property type="project" value="InterPro"/>
</dbReference>
<dbReference type="GO" id="GO:0030151">
    <property type="term" value="F:molybdenum ion binding"/>
    <property type="evidence" value="ECO:0007669"/>
    <property type="project" value="InterPro"/>
</dbReference>
<evidence type="ECO:0000256" key="8">
    <source>
        <dbReference type="ARBA" id="ARBA00023014"/>
    </source>
</evidence>
<evidence type="ECO:0000256" key="6">
    <source>
        <dbReference type="ARBA" id="ARBA00023002"/>
    </source>
</evidence>
<dbReference type="InterPro" id="IPR008274">
    <property type="entry name" value="AldOxase/xan_DH_MoCoBD1"/>
</dbReference>
<comment type="cofactor">
    <cofactor evidence="2">
        <name>FAD</name>
        <dbReference type="ChEBI" id="CHEBI:57692"/>
    </cofactor>
</comment>
<comment type="cofactor">
    <cofactor evidence="9">
        <name>[2Fe-2S] cluster</name>
        <dbReference type="ChEBI" id="CHEBI:190135"/>
    </cofactor>
</comment>
<dbReference type="InterPro" id="IPR000674">
    <property type="entry name" value="Ald_Oxase/Xan_DH_a/b"/>
</dbReference>
<evidence type="ECO:0000256" key="10">
    <source>
        <dbReference type="ARBA" id="ARBA00053029"/>
    </source>
</evidence>
<evidence type="ECO:0000256" key="9">
    <source>
        <dbReference type="ARBA" id="ARBA00034078"/>
    </source>
</evidence>
<proteinExistence type="inferred from homology"/>
<dbReference type="Pfam" id="PF02738">
    <property type="entry name" value="MoCoBD_1"/>
    <property type="match status" value="1"/>
</dbReference>
<evidence type="ECO:0000256" key="2">
    <source>
        <dbReference type="ARBA" id="ARBA00001974"/>
    </source>
</evidence>
<dbReference type="RefSeq" id="WP_148578754.1">
    <property type="nucleotide sequence ID" value="NZ_SDKK01000007.1"/>
</dbReference>
<dbReference type="Proteomes" id="UP000389128">
    <property type="component" value="Unassembled WGS sequence"/>
</dbReference>
<dbReference type="InterPro" id="IPR046867">
    <property type="entry name" value="AldOxase/xan_DH_MoCoBD2"/>
</dbReference>
<comment type="caution">
    <text evidence="13">The sequence shown here is derived from an EMBL/GenBank/DDBJ whole genome shotgun (WGS) entry which is preliminary data.</text>
</comment>
<keyword evidence="14" id="KW-1185">Reference proteome</keyword>
<dbReference type="EMBL" id="SDKK01000007">
    <property type="protein sequence ID" value="TYC59734.1"/>
    <property type="molecule type" value="Genomic_DNA"/>
</dbReference>
<dbReference type="Pfam" id="PF01315">
    <property type="entry name" value="Ald_Xan_dh_C"/>
    <property type="match status" value="1"/>
</dbReference>
<organism evidence="13 14">
    <name type="scientific">Zoogloea oleivorans</name>
    <dbReference type="NCBI Taxonomy" id="1552750"/>
    <lineage>
        <taxon>Bacteria</taxon>
        <taxon>Pseudomonadati</taxon>
        <taxon>Pseudomonadota</taxon>
        <taxon>Betaproteobacteria</taxon>
        <taxon>Rhodocyclales</taxon>
        <taxon>Zoogloeaceae</taxon>
        <taxon>Zoogloea</taxon>
    </lineage>
</organism>
<feature type="domain" description="Aldehyde oxidase/xanthine dehydrogenase a/b hammerhead" evidence="12">
    <location>
        <begin position="28"/>
        <end position="135"/>
    </location>
</feature>
<comment type="cofactor">
    <cofactor evidence="1">
        <name>Mo-molybdopterin</name>
        <dbReference type="ChEBI" id="CHEBI:71302"/>
    </cofactor>
</comment>
<dbReference type="NCBIfam" id="TIGR02965">
    <property type="entry name" value="xanthine_xdhB"/>
    <property type="match status" value="1"/>
</dbReference>
<keyword evidence="8" id="KW-0411">Iron-sulfur</keyword>
<dbReference type="FunFam" id="3.30.365.10:FF:000001">
    <property type="entry name" value="Xanthine dehydrogenase oxidase"/>
    <property type="match status" value="1"/>
</dbReference>
<evidence type="ECO:0000256" key="4">
    <source>
        <dbReference type="ARBA" id="ARBA00022714"/>
    </source>
</evidence>
<dbReference type="SUPFAM" id="SSF54665">
    <property type="entry name" value="CO dehydrogenase molybdoprotein N-domain-like"/>
    <property type="match status" value="1"/>
</dbReference>
<evidence type="ECO:0000313" key="14">
    <source>
        <dbReference type="Proteomes" id="UP000389128"/>
    </source>
</evidence>
<accession>A0A6C2D1J8</accession>
<reference evidence="13 14" key="1">
    <citation type="submission" date="2019-01" db="EMBL/GenBank/DDBJ databases">
        <title>Zoogloea oleivorans genome sequencing and assembly.</title>
        <authorList>
            <person name="Tancsics A."/>
            <person name="Farkas M."/>
            <person name="Kriszt B."/>
            <person name="Maroti G."/>
            <person name="Horvath B."/>
        </authorList>
    </citation>
    <scope>NUCLEOTIDE SEQUENCE [LARGE SCALE GENOMIC DNA]</scope>
    <source>
        <strain evidence="13 14">Buc</strain>
    </source>
</reference>
<evidence type="ECO:0000313" key="13">
    <source>
        <dbReference type="EMBL" id="TYC59734.1"/>
    </source>
</evidence>
<dbReference type="AlphaFoldDB" id="A0A6C2D1J8"/>
<dbReference type="SMART" id="SM01008">
    <property type="entry name" value="Ald_Xan_dh_C"/>
    <property type="match status" value="1"/>
</dbReference>
<keyword evidence="4" id="KW-0001">2Fe-2S</keyword>
<dbReference type="PANTHER" id="PTHR45444:SF3">
    <property type="entry name" value="XANTHINE DEHYDROGENASE"/>
    <property type="match status" value="1"/>
</dbReference>
<dbReference type="OrthoDB" id="9758509at2"/>
<dbReference type="GO" id="GO:0004854">
    <property type="term" value="F:xanthine dehydrogenase activity"/>
    <property type="evidence" value="ECO:0007669"/>
    <property type="project" value="UniProtKB-EC"/>
</dbReference>
<evidence type="ECO:0000256" key="7">
    <source>
        <dbReference type="ARBA" id="ARBA00023004"/>
    </source>
</evidence>
<feature type="region of interest" description="Disordered" evidence="11">
    <location>
        <begin position="1"/>
        <end position="21"/>
    </location>
</feature>
<evidence type="ECO:0000256" key="1">
    <source>
        <dbReference type="ARBA" id="ARBA00001924"/>
    </source>
</evidence>
<dbReference type="Gene3D" id="3.90.1170.50">
    <property type="entry name" value="Aldehyde oxidase/xanthine dehydrogenase, a/b hammerhead"/>
    <property type="match status" value="1"/>
</dbReference>
<dbReference type="Gene3D" id="3.30.365.10">
    <property type="entry name" value="Aldehyde oxidase/xanthine dehydrogenase, molybdopterin binding domain"/>
    <property type="match status" value="4"/>
</dbReference>
<comment type="similarity">
    <text evidence="3">Belongs to the xanthine dehydrogenase family.</text>
</comment>
<dbReference type="GO" id="GO:0051537">
    <property type="term" value="F:2 iron, 2 sulfur cluster binding"/>
    <property type="evidence" value="ECO:0007669"/>
    <property type="project" value="UniProtKB-KW"/>
</dbReference>
<dbReference type="FunFam" id="3.30.365.10:FF:000002">
    <property type="entry name" value="Xanthine dehydrogenase oxidase"/>
    <property type="match status" value="1"/>
</dbReference>
<evidence type="ECO:0000256" key="5">
    <source>
        <dbReference type="ARBA" id="ARBA00022723"/>
    </source>
</evidence>